<keyword evidence="4" id="KW-0472">Membrane</keyword>
<feature type="chain" id="PRO_5019443384" evidence="6">
    <location>
        <begin position="22"/>
        <end position="576"/>
    </location>
</feature>
<name>A0A418LY37_9BACT</name>
<dbReference type="RefSeq" id="WP_119671396.1">
    <property type="nucleotide sequence ID" value="NZ_QXED01000013.1"/>
</dbReference>
<dbReference type="SUPFAM" id="SSF48452">
    <property type="entry name" value="TPR-like"/>
    <property type="match status" value="1"/>
</dbReference>
<gene>
    <name evidence="8" type="ORF">DYU11_29770</name>
</gene>
<comment type="caution">
    <text evidence="8">The sequence shown here is derived from an EMBL/GenBank/DDBJ whole genome shotgun (WGS) entry which is preliminary data.</text>
</comment>
<sequence>MKKIICCLAVALGLTSCDLNLVPQDAISPETFFKTENDLLLYTNSFYSALPSAEDVYNEDVDNVVKTSLRDELQGTRVVPTSGGGWSWGTLRNINYFLANSGKCPDARAVARYNGLARFFRAYFYFGMVKRFGDVPWYSHVIEVTDQEMLTKARDPRTMVMDSVMADLNYAIANLDGSRQVSTVTKWTALALKSRLALYEGTFRKYHPEFSLPNADKFLDESIAASEELMKSSGYTIYKATPSTAYQRLFSSDNAIAEEVILARDFSDELQVYHNLNYYTMTASYGRPGLEKKLVNSYLMADGSRFTDIKGYETMQFAEEVKNRDPRLAQTIRTPGYTRIGENAQLVPEFGATVTGYQLIKFVSAPKWDTFNKDITDMPIFRYAEVLLNFAEAKAERGTLTQADLDRSIKLIRDRVGMPTINLAAANANPDPYQAQMYTQLRGANTGVILEIRRERRIELVMENFFRWDDIIRWKEGQLLTKQFKGMYFPGPGSFDLDGNGKVDLVLYEGNKPTVPGAQILKLGSEIVLENGNKGGNIVVNGHITKKFNEARDYLYPIPRQERLLNPKLTQNPNWE</sequence>
<evidence type="ECO:0000256" key="2">
    <source>
        <dbReference type="ARBA" id="ARBA00006275"/>
    </source>
</evidence>
<feature type="signal peptide" evidence="6">
    <location>
        <begin position="1"/>
        <end position="21"/>
    </location>
</feature>
<dbReference type="InterPro" id="IPR012944">
    <property type="entry name" value="SusD_RagB_dom"/>
</dbReference>
<evidence type="ECO:0000313" key="9">
    <source>
        <dbReference type="Proteomes" id="UP000283523"/>
    </source>
</evidence>
<dbReference type="GO" id="GO:0009279">
    <property type="term" value="C:cell outer membrane"/>
    <property type="evidence" value="ECO:0007669"/>
    <property type="project" value="UniProtKB-SubCell"/>
</dbReference>
<dbReference type="Pfam" id="PF07980">
    <property type="entry name" value="SusD_RagB"/>
    <property type="match status" value="1"/>
</dbReference>
<comment type="similarity">
    <text evidence="2">Belongs to the SusD family.</text>
</comment>
<keyword evidence="5" id="KW-0998">Cell outer membrane</keyword>
<evidence type="ECO:0000256" key="5">
    <source>
        <dbReference type="ARBA" id="ARBA00023237"/>
    </source>
</evidence>
<protein>
    <submittedName>
        <fullName evidence="8">RagB/SusD family nutrient uptake outer membrane protein</fullName>
    </submittedName>
</protein>
<organism evidence="8 9">
    <name type="scientific">Fibrisoma montanum</name>
    <dbReference type="NCBI Taxonomy" id="2305895"/>
    <lineage>
        <taxon>Bacteria</taxon>
        <taxon>Pseudomonadati</taxon>
        <taxon>Bacteroidota</taxon>
        <taxon>Cytophagia</taxon>
        <taxon>Cytophagales</taxon>
        <taxon>Spirosomataceae</taxon>
        <taxon>Fibrisoma</taxon>
    </lineage>
</organism>
<dbReference type="Gene3D" id="1.25.40.390">
    <property type="match status" value="1"/>
</dbReference>
<reference evidence="8 9" key="1">
    <citation type="submission" date="2018-08" db="EMBL/GenBank/DDBJ databases">
        <title>Fibrisoma montanum sp. nov., isolated from Danxia mountain soil.</title>
        <authorList>
            <person name="Huang Y."/>
        </authorList>
    </citation>
    <scope>NUCLEOTIDE SEQUENCE [LARGE SCALE GENOMIC DNA]</scope>
    <source>
        <strain evidence="8 9">HYT19</strain>
    </source>
</reference>
<accession>A0A418LY37</accession>
<dbReference type="InterPro" id="IPR011990">
    <property type="entry name" value="TPR-like_helical_dom_sf"/>
</dbReference>
<proteinExistence type="inferred from homology"/>
<evidence type="ECO:0000256" key="6">
    <source>
        <dbReference type="SAM" id="SignalP"/>
    </source>
</evidence>
<evidence type="ECO:0000259" key="7">
    <source>
        <dbReference type="Pfam" id="PF07980"/>
    </source>
</evidence>
<dbReference type="PROSITE" id="PS51257">
    <property type="entry name" value="PROKAR_LIPOPROTEIN"/>
    <property type="match status" value="1"/>
</dbReference>
<evidence type="ECO:0000256" key="3">
    <source>
        <dbReference type="ARBA" id="ARBA00022729"/>
    </source>
</evidence>
<comment type="subcellular location">
    <subcellularLocation>
        <location evidence="1">Cell outer membrane</location>
    </subcellularLocation>
</comment>
<feature type="domain" description="RagB/SusD" evidence="7">
    <location>
        <begin position="259"/>
        <end position="575"/>
    </location>
</feature>
<dbReference type="AlphaFoldDB" id="A0A418LY37"/>
<keyword evidence="9" id="KW-1185">Reference proteome</keyword>
<dbReference type="Proteomes" id="UP000283523">
    <property type="component" value="Unassembled WGS sequence"/>
</dbReference>
<dbReference type="EMBL" id="QXED01000013">
    <property type="protein sequence ID" value="RIV18145.1"/>
    <property type="molecule type" value="Genomic_DNA"/>
</dbReference>
<evidence type="ECO:0000313" key="8">
    <source>
        <dbReference type="EMBL" id="RIV18145.1"/>
    </source>
</evidence>
<keyword evidence="3 6" id="KW-0732">Signal</keyword>
<evidence type="ECO:0000256" key="4">
    <source>
        <dbReference type="ARBA" id="ARBA00023136"/>
    </source>
</evidence>
<dbReference type="OrthoDB" id="5694214at2"/>
<evidence type="ECO:0000256" key="1">
    <source>
        <dbReference type="ARBA" id="ARBA00004442"/>
    </source>
</evidence>